<dbReference type="GO" id="GO:0046983">
    <property type="term" value="F:protein dimerization activity"/>
    <property type="evidence" value="ECO:0007669"/>
    <property type="project" value="InterPro"/>
</dbReference>
<evidence type="ECO:0000313" key="10">
    <source>
        <dbReference type="Proteomes" id="UP000663760"/>
    </source>
</evidence>
<feature type="region of interest" description="Disordered" evidence="7">
    <location>
        <begin position="247"/>
        <end position="268"/>
    </location>
</feature>
<name>A0A7I8LD87_SPIIN</name>
<dbReference type="Gene3D" id="4.10.280.10">
    <property type="entry name" value="Helix-loop-helix DNA-binding domain"/>
    <property type="match status" value="1"/>
</dbReference>
<dbReference type="Proteomes" id="UP000663760">
    <property type="component" value="Chromosome 14"/>
</dbReference>
<evidence type="ECO:0000256" key="7">
    <source>
        <dbReference type="SAM" id="MobiDB-lite"/>
    </source>
</evidence>
<feature type="region of interest" description="Disordered" evidence="7">
    <location>
        <begin position="291"/>
        <end position="311"/>
    </location>
</feature>
<protein>
    <recommendedName>
        <fullName evidence="8">BHLH domain-containing protein</fullName>
    </recommendedName>
</protein>
<dbReference type="InterPro" id="IPR045843">
    <property type="entry name" value="IND-like"/>
</dbReference>
<organism evidence="9 10">
    <name type="scientific">Spirodela intermedia</name>
    <name type="common">Intermediate duckweed</name>
    <dbReference type="NCBI Taxonomy" id="51605"/>
    <lineage>
        <taxon>Eukaryota</taxon>
        <taxon>Viridiplantae</taxon>
        <taxon>Streptophyta</taxon>
        <taxon>Embryophyta</taxon>
        <taxon>Tracheophyta</taxon>
        <taxon>Spermatophyta</taxon>
        <taxon>Magnoliopsida</taxon>
        <taxon>Liliopsida</taxon>
        <taxon>Araceae</taxon>
        <taxon>Lemnoideae</taxon>
        <taxon>Spirodela</taxon>
    </lineage>
</organism>
<dbReference type="SMART" id="SM00353">
    <property type="entry name" value="HLH"/>
    <property type="match status" value="1"/>
</dbReference>
<dbReference type="GO" id="GO:0005634">
    <property type="term" value="C:nucleus"/>
    <property type="evidence" value="ECO:0007669"/>
    <property type="project" value="UniProtKB-SubCell"/>
</dbReference>
<dbReference type="PANTHER" id="PTHR16223:SF125">
    <property type="entry name" value="OS08G0506700 PROTEIN"/>
    <property type="match status" value="1"/>
</dbReference>
<dbReference type="AlphaFoldDB" id="A0A7I8LD87"/>
<keyword evidence="10" id="KW-1185">Reference proteome</keyword>
<dbReference type="Pfam" id="PF00010">
    <property type="entry name" value="HLH"/>
    <property type="match status" value="1"/>
</dbReference>
<sequence length="419" mass="45714">MYVSQAASKDLNMPFPMGPFKQGKDEAAVNHHHHHHHQQMATGLLRYRSAPSTLLGEMCEDLLPHRSSSPETDSMLARFMSPEIREHMEEKPSAAPTEQRNSQYMAAIDHEALEAFNQPSGGFPSSTSQLYNAQQPPQIPPRHSSSAAAAAESSYRVVSSMAMDDEQGKSGASNSNLIRHSSSPAGLFSHLSVENGYDSMRSMGGFRLGSDSTGEAALAGSRLKGQISFSARPSSTSALMSQISEMGRESLGGNSPDDGGLRHGNGSSRHYIPGFPVTSWEDPSLLSHGFAGLKRPRDSSEPQNGDVRNPFPSLSHHFSLPKTSSEMAAILQFQDAVPCKIRAKRGCATHPRSIAERVRRTRISERMRKLQELVPNMDKQTNTADMLDLAVDYIKDLQKQVKGLSESRANCACSSKQKP</sequence>
<evidence type="ECO:0000256" key="5">
    <source>
        <dbReference type="ARBA" id="ARBA00023163"/>
    </source>
</evidence>
<reference evidence="9" key="1">
    <citation type="submission" date="2020-02" db="EMBL/GenBank/DDBJ databases">
        <authorList>
            <person name="Scholz U."/>
            <person name="Mascher M."/>
            <person name="Fiebig A."/>
        </authorList>
    </citation>
    <scope>NUCLEOTIDE SEQUENCE</scope>
</reference>
<gene>
    <name evidence="9" type="ORF">SI8410_14018649</name>
</gene>
<proteinExistence type="inferred from homology"/>
<evidence type="ECO:0000259" key="8">
    <source>
        <dbReference type="PROSITE" id="PS50888"/>
    </source>
</evidence>
<dbReference type="EMBL" id="LR746277">
    <property type="protein sequence ID" value="CAA7407971.1"/>
    <property type="molecule type" value="Genomic_DNA"/>
</dbReference>
<evidence type="ECO:0000256" key="2">
    <source>
        <dbReference type="ARBA" id="ARBA00005510"/>
    </source>
</evidence>
<dbReference type="InterPro" id="IPR036638">
    <property type="entry name" value="HLH_DNA-bd_sf"/>
</dbReference>
<feature type="compositionally biased region" description="Low complexity" evidence="7">
    <location>
        <begin position="144"/>
        <end position="154"/>
    </location>
</feature>
<comment type="similarity">
    <text evidence="2">Belongs to the bHLH protein family.</text>
</comment>
<dbReference type="InterPro" id="IPR011598">
    <property type="entry name" value="bHLH_dom"/>
</dbReference>
<accession>A0A7I8LD87</accession>
<dbReference type="GO" id="GO:0000981">
    <property type="term" value="F:DNA-binding transcription factor activity, RNA polymerase II-specific"/>
    <property type="evidence" value="ECO:0007669"/>
    <property type="project" value="TreeGrafter"/>
</dbReference>
<dbReference type="PANTHER" id="PTHR16223">
    <property type="entry name" value="TRANSCRIPTION FACTOR BHLH83-RELATED"/>
    <property type="match status" value="1"/>
</dbReference>
<dbReference type="SUPFAM" id="SSF47459">
    <property type="entry name" value="HLH, helix-loop-helix DNA-binding domain"/>
    <property type="match status" value="1"/>
</dbReference>
<dbReference type="GO" id="GO:0000978">
    <property type="term" value="F:RNA polymerase II cis-regulatory region sequence-specific DNA binding"/>
    <property type="evidence" value="ECO:0007669"/>
    <property type="project" value="TreeGrafter"/>
</dbReference>
<keyword evidence="3" id="KW-0805">Transcription regulation</keyword>
<evidence type="ECO:0000256" key="1">
    <source>
        <dbReference type="ARBA" id="ARBA00004123"/>
    </source>
</evidence>
<feature type="domain" description="BHLH" evidence="8">
    <location>
        <begin position="347"/>
        <end position="397"/>
    </location>
</feature>
<comment type="subcellular location">
    <subcellularLocation>
        <location evidence="1">Nucleus</location>
    </subcellularLocation>
</comment>
<feature type="compositionally biased region" description="Polar residues" evidence="7">
    <location>
        <begin position="117"/>
        <end position="136"/>
    </location>
</feature>
<evidence type="ECO:0000256" key="3">
    <source>
        <dbReference type="ARBA" id="ARBA00023015"/>
    </source>
</evidence>
<feature type="region of interest" description="Disordered" evidence="7">
    <location>
        <begin position="116"/>
        <end position="178"/>
    </location>
</feature>
<keyword evidence="4" id="KW-0238">DNA-binding</keyword>
<evidence type="ECO:0000313" key="9">
    <source>
        <dbReference type="EMBL" id="CAA7407971.1"/>
    </source>
</evidence>
<dbReference type="OrthoDB" id="2019494at2759"/>
<evidence type="ECO:0000256" key="6">
    <source>
        <dbReference type="ARBA" id="ARBA00023242"/>
    </source>
</evidence>
<keyword evidence="6" id="KW-0539">Nucleus</keyword>
<evidence type="ECO:0000256" key="4">
    <source>
        <dbReference type="ARBA" id="ARBA00023125"/>
    </source>
</evidence>
<feature type="region of interest" description="Disordered" evidence="7">
    <location>
        <begin position="1"/>
        <end position="22"/>
    </location>
</feature>
<dbReference type="PROSITE" id="PS50888">
    <property type="entry name" value="BHLH"/>
    <property type="match status" value="1"/>
</dbReference>
<dbReference type="FunFam" id="4.10.280.10:FF:000021">
    <property type="entry name" value="Transcription factor bHLH130 family"/>
    <property type="match status" value="1"/>
</dbReference>
<keyword evidence="5" id="KW-0804">Transcription</keyword>